<evidence type="ECO:0000313" key="1">
    <source>
        <dbReference type="EMBL" id="MBX50075.1"/>
    </source>
</evidence>
<accession>A0A2P2P5P1</accession>
<dbReference type="EMBL" id="GGEC01069591">
    <property type="protein sequence ID" value="MBX50075.1"/>
    <property type="molecule type" value="Transcribed_RNA"/>
</dbReference>
<sequence>MPDWTISITNWMAAGVHLGFSISQNA</sequence>
<name>A0A2P2P5P1_RHIMU</name>
<protein>
    <submittedName>
        <fullName evidence="1">Uncharacterized protein</fullName>
    </submittedName>
</protein>
<reference evidence="1" key="1">
    <citation type="submission" date="2018-02" db="EMBL/GenBank/DDBJ databases">
        <title>Rhizophora mucronata_Transcriptome.</title>
        <authorList>
            <person name="Meera S.P."/>
            <person name="Sreeshan A."/>
            <person name="Augustine A."/>
        </authorList>
    </citation>
    <scope>NUCLEOTIDE SEQUENCE</scope>
    <source>
        <tissue evidence="1">Leaf</tissue>
    </source>
</reference>
<organism evidence="1">
    <name type="scientific">Rhizophora mucronata</name>
    <name type="common">Asiatic mangrove</name>
    <dbReference type="NCBI Taxonomy" id="61149"/>
    <lineage>
        <taxon>Eukaryota</taxon>
        <taxon>Viridiplantae</taxon>
        <taxon>Streptophyta</taxon>
        <taxon>Embryophyta</taxon>
        <taxon>Tracheophyta</taxon>
        <taxon>Spermatophyta</taxon>
        <taxon>Magnoliopsida</taxon>
        <taxon>eudicotyledons</taxon>
        <taxon>Gunneridae</taxon>
        <taxon>Pentapetalae</taxon>
        <taxon>rosids</taxon>
        <taxon>fabids</taxon>
        <taxon>Malpighiales</taxon>
        <taxon>Rhizophoraceae</taxon>
        <taxon>Rhizophora</taxon>
    </lineage>
</organism>
<proteinExistence type="predicted"/>
<dbReference type="AlphaFoldDB" id="A0A2P2P5P1"/>